<dbReference type="Gene3D" id="3.40.1000.10">
    <property type="entry name" value="Mog1/PsbP, alpha/beta/alpha sandwich"/>
    <property type="match status" value="1"/>
</dbReference>
<evidence type="ECO:0000256" key="1">
    <source>
        <dbReference type="SAM" id="MobiDB-lite"/>
    </source>
</evidence>
<keyword evidence="4" id="KW-1185">Reference proteome</keyword>
<reference evidence="3 4" key="1">
    <citation type="submission" date="2017-04" db="EMBL/GenBank/DDBJ databases">
        <authorList>
            <person name="Afonso C.L."/>
            <person name="Miller P.J."/>
            <person name="Scott M.A."/>
            <person name="Spackman E."/>
            <person name="Goraichik I."/>
            <person name="Dimitrov K.M."/>
            <person name="Suarez D.L."/>
            <person name="Swayne D.E."/>
        </authorList>
    </citation>
    <scope>NUCLEOTIDE SEQUENCE [LARGE SCALE GENOMIC DNA]</scope>
    <source>
        <strain evidence="3 4">N3/975</strain>
    </source>
</reference>
<dbReference type="Proteomes" id="UP000192940">
    <property type="component" value="Chromosome I"/>
</dbReference>
<feature type="chain" id="PRO_5038927330" evidence="2">
    <location>
        <begin position="23"/>
        <end position="391"/>
    </location>
</feature>
<dbReference type="EMBL" id="LT840184">
    <property type="protein sequence ID" value="SMF91189.1"/>
    <property type="molecule type" value="Genomic_DNA"/>
</dbReference>
<accession>A0A1X7HRI0</accession>
<dbReference type="AlphaFoldDB" id="A0A1X7HRI0"/>
<feature type="compositionally biased region" description="Basic and acidic residues" evidence="1">
    <location>
        <begin position="53"/>
        <end position="63"/>
    </location>
</feature>
<evidence type="ECO:0000313" key="3">
    <source>
        <dbReference type="EMBL" id="SMF91189.1"/>
    </source>
</evidence>
<sequence length="391" mass="42063">MKGLGKFSVLLLSLTVVLTACSSGKNEPTNAPASFNNESTTEESAVPASTSTETEKEKDKVEVETTSYKGDGFSLSFPSSWEATELNIPLIVAAFVDSNPKHGFGDNLNVTVEDSSASAKEAADLTVSQLSSGAGGEAIKDYKKIDYKDHSVSGNKTAGVLKSQYNQPQSGATVILTQYFVSTGTKLYTASITFSEESYKNGGEEMVQKIIDSFQVTETVATSTSTDSNTEKATANTNAADMMSVLVPNIIENGVVNEKTYNYIVNNHELFPAVTAESKKAASAKVDKNITSRHLFKNINPYLDKMVEVSGYVVEVTEEQIDENTTIAEVHIMDDNDNSIVGIYLNSTGDILDEDYVTMRGVPTIQYSFENVGGGTTIAVLLTVSTLKKIQ</sequence>
<proteinExistence type="predicted"/>
<feature type="compositionally biased region" description="Polar residues" evidence="1">
    <location>
        <begin position="23"/>
        <end position="43"/>
    </location>
</feature>
<evidence type="ECO:0000313" key="4">
    <source>
        <dbReference type="Proteomes" id="UP000192940"/>
    </source>
</evidence>
<keyword evidence="2" id="KW-0732">Signal</keyword>
<name>A0A1X7HRI0_9BACL</name>
<feature type="region of interest" description="Disordered" evidence="1">
    <location>
        <begin position="23"/>
        <end position="65"/>
    </location>
</feature>
<feature type="signal peptide" evidence="2">
    <location>
        <begin position="1"/>
        <end position="22"/>
    </location>
</feature>
<dbReference type="PROSITE" id="PS51257">
    <property type="entry name" value="PROKAR_LIPOPROTEIN"/>
    <property type="match status" value="1"/>
</dbReference>
<dbReference type="RefSeq" id="WP_208915992.1">
    <property type="nucleotide sequence ID" value="NZ_LT840184.1"/>
</dbReference>
<organism evidence="3 4">
    <name type="scientific">Paenibacillus uliginis N3/975</name>
    <dbReference type="NCBI Taxonomy" id="1313296"/>
    <lineage>
        <taxon>Bacteria</taxon>
        <taxon>Bacillati</taxon>
        <taxon>Bacillota</taxon>
        <taxon>Bacilli</taxon>
        <taxon>Bacillales</taxon>
        <taxon>Paenibacillaceae</taxon>
        <taxon>Paenibacillus</taxon>
    </lineage>
</organism>
<gene>
    <name evidence="3" type="ORF">SAMN05661091_5370</name>
</gene>
<evidence type="ECO:0000256" key="2">
    <source>
        <dbReference type="SAM" id="SignalP"/>
    </source>
</evidence>
<protein>
    <submittedName>
        <fullName evidence="3">PsbP protein</fullName>
    </submittedName>
</protein>